<dbReference type="InParanoid" id="A0A251RUH9"/>
<dbReference type="GO" id="GO:0010088">
    <property type="term" value="P:phloem development"/>
    <property type="evidence" value="ECO:0007669"/>
    <property type="project" value="InterPro"/>
</dbReference>
<reference evidence="3" key="2">
    <citation type="submission" date="2017-02" db="EMBL/GenBank/DDBJ databases">
        <title>Sunflower complete genome.</title>
        <authorList>
            <person name="Langlade N."/>
            <person name="Munos S."/>
        </authorList>
    </citation>
    <scope>NUCLEOTIDE SEQUENCE [LARGE SCALE GENOMIC DNA]</scope>
    <source>
        <tissue evidence="3">Leaves</tissue>
    </source>
</reference>
<evidence type="ECO:0000259" key="1">
    <source>
        <dbReference type="Pfam" id="PF14577"/>
    </source>
</evidence>
<dbReference type="AlphaFoldDB" id="A0A251RUH9"/>
<dbReference type="PANTHER" id="PTHR33232">
    <property type="entry name" value="PROTEIN SIEVE ELEMENT OCCLUSION B-LIKE"/>
    <property type="match status" value="1"/>
</dbReference>
<dbReference type="InterPro" id="IPR027944">
    <property type="entry name" value="SEO_C"/>
</dbReference>
<sequence length="299" mass="34248">MPWYSLFHPSLLDPAVIKYIKEKWHFNRKPLLVVMDSHGRIVNTNALHMLWTWGSVAFPFTSPKEEALWRDETWRVELLVDVDSIPEPKISNWIADEKYICLYGGEDIDWIRKFTKAVKEVAKQAGIPLEMLYVGKNNPGDKISDNNDIIQNEKLSDVLPDLALIRAFWVRLENMLHSKLQNGKALGEEPLLKEINVMLTYDGNGKGWAVISRGSNDWMIRVDGDTILTSFINYDEWKDQVKEKGFLPALNDQLAANKPPHHCNRLILPGTTGSVPETVVCADCGRSMEKFFLYRCCTD</sequence>
<protein>
    <submittedName>
        <fullName evidence="2 3">Sieve element occlusion</fullName>
    </submittedName>
</protein>
<dbReference type="PANTHER" id="PTHR33232:SF20">
    <property type="entry name" value="PROTEIN SIEVE ELEMENT OCCLUSION B-LIKE"/>
    <property type="match status" value="1"/>
</dbReference>
<evidence type="ECO:0000313" key="4">
    <source>
        <dbReference type="Proteomes" id="UP000215914"/>
    </source>
</evidence>
<name>A0A251RUH9_HELAN</name>
<dbReference type="Gramene" id="mRNA:HanXRQr2_Chr17g0829791">
    <property type="protein sequence ID" value="mRNA:HanXRQr2_Chr17g0829791"/>
    <property type="gene ID" value="HanXRQr2_Chr17g0829791"/>
</dbReference>
<reference evidence="2" key="3">
    <citation type="submission" date="2020-06" db="EMBL/GenBank/DDBJ databases">
        <title>Helianthus annuus Genome sequencing and assembly Release 2.</title>
        <authorList>
            <person name="Gouzy J."/>
            <person name="Langlade N."/>
            <person name="Munos S."/>
        </authorList>
    </citation>
    <scope>NUCLEOTIDE SEQUENCE</scope>
    <source>
        <tissue evidence="2">Leaves</tissue>
    </source>
</reference>
<reference evidence="2 4" key="1">
    <citation type="journal article" date="2017" name="Nature">
        <title>The sunflower genome provides insights into oil metabolism, flowering and Asterid evolution.</title>
        <authorList>
            <person name="Badouin H."/>
            <person name="Gouzy J."/>
            <person name="Grassa C.J."/>
            <person name="Murat F."/>
            <person name="Staton S.E."/>
            <person name="Cottret L."/>
            <person name="Lelandais-Briere C."/>
            <person name="Owens G.L."/>
            <person name="Carrere S."/>
            <person name="Mayjonade B."/>
            <person name="Legrand L."/>
            <person name="Gill N."/>
            <person name="Kane N.C."/>
            <person name="Bowers J.E."/>
            <person name="Hubner S."/>
            <person name="Bellec A."/>
            <person name="Berard A."/>
            <person name="Berges H."/>
            <person name="Blanchet N."/>
            <person name="Boniface M.C."/>
            <person name="Brunel D."/>
            <person name="Catrice O."/>
            <person name="Chaidir N."/>
            <person name="Claudel C."/>
            <person name="Donnadieu C."/>
            <person name="Faraut T."/>
            <person name="Fievet G."/>
            <person name="Helmstetter N."/>
            <person name="King M."/>
            <person name="Knapp S.J."/>
            <person name="Lai Z."/>
            <person name="Le Paslier M.C."/>
            <person name="Lippi Y."/>
            <person name="Lorenzon L."/>
            <person name="Mandel J.R."/>
            <person name="Marage G."/>
            <person name="Marchand G."/>
            <person name="Marquand E."/>
            <person name="Bret-Mestries E."/>
            <person name="Morien E."/>
            <person name="Nambeesan S."/>
            <person name="Nguyen T."/>
            <person name="Pegot-Espagnet P."/>
            <person name="Pouilly N."/>
            <person name="Raftis F."/>
            <person name="Sallet E."/>
            <person name="Schiex T."/>
            <person name="Thomas J."/>
            <person name="Vandecasteele C."/>
            <person name="Vares D."/>
            <person name="Vear F."/>
            <person name="Vautrin S."/>
            <person name="Crespi M."/>
            <person name="Mangin B."/>
            <person name="Burke J.M."/>
            <person name="Salse J."/>
            <person name="Munos S."/>
            <person name="Vincourt P."/>
            <person name="Rieseberg L.H."/>
            <person name="Langlade N.B."/>
        </authorList>
    </citation>
    <scope>NUCLEOTIDE SEQUENCE [LARGE SCALE GENOMIC DNA]</scope>
    <source>
        <strain evidence="4">cv. SF193</strain>
        <tissue evidence="2">Leaves</tissue>
    </source>
</reference>
<dbReference type="Pfam" id="PF14577">
    <property type="entry name" value="SEO_C"/>
    <property type="match status" value="1"/>
</dbReference>
<dbReference type="OMA" id="PISTHRY"/>
<dbReference type="Proteomes" id="UP000215914">
    <property type="component" value="Chromosome 17"/>
</dbReference>
<evidence type="ECO:0000313" key="2">
    <source>
        <dbReference type="EMBL" id="KAF5757704.1"/>
    </source>
</evidence>
<keyword evidence="4" id="KW-1185">Reference proteome</keyword>
<dbReference type="InterPro" id="IPR039299">
    <property type="entry name" value="SEOA"/>
</dbReference>
<gene>
    <name evidence="3" type="ORF">HannXRQ_Chr17g0569431</name>
    <name evidence="2" type="ORF">HanXRQr2_Chr17g0829791</name>
</gene>
<accession>A0A251RUH9</accession>
<dbReference type="EMBL" id="CM007906">
    <property type="protein sequence ID" value="OTF88108.1"/>
    <property type="molecule type" value="Genomic_DNA"/>
</dbReference>
<evidence type="ECO:0000313" key="3">
    <source>
        <dbReference type="EMBL" id="OTF88108.1"/>
    </source>
</evidence>
<dbReference type="STRING" id="4232.A0A251RUH9"/>
<proteinExistence type="predicted"/>
<organism evidence="3 4">
    <name type="scientific">Helianthus annuus</name>
    <name type="common">Common sunflower</name>
    <dbReference type="NCBI Taxonomy" id="4232"/>
    <lineage>
        <taxon>Eukaryota</taxon>
        <taxon>Viridiplantae</taxon>
        <taxon>Streptophyta</taxon>
        <taxon>Embryophyta</taxon>
        <taxon>Tracheophyta</taxon>
        <taxon>Spermatophyta</taxon>
        <taxon>Magnoliopsida</taxon>
        <taxon>eudicotyledons</taxon>
        <taxon>Gunneridae</taxon>
        <taxon>Pentapetalae</taxon>
        <taxon>asterids</taxon>
        <taxon>campanulids</taxon>
        <taxon>Asterales</taxon>
        <taxon>Asteraceae</taxon>
        <taxon>Asteroideae</taxon>
        <taxon>Heliantheae alliance</taxon>
        <taxon>Heliantheae</taxon>
        <taxon>Helianthus</taxon>
    </lineage>
</organism>
<feature type="domain" description="Sieve element occlusion C-terminal" evidence="1">
    <location>
        <begin position="64"/>
        <end position="298"/>
    </location>
</feature>
<dbReference type="EMBL" id="MNCJ02000332">
    <property type="protein sequence ID" value="KAF5757704.1"/>
    <property type="molecule type" value="Genomic_DNA"/>
</dbReference>